<dbReference type="AlphaFoldDB" id="A0A0K0EWD9"/>
<reference evidence="2" key="1">
    <citation type="submission" date="2014-07" db="EMBL/GenBank/DDBJ databases">
        <authorList>
            <person name="Martin A.A"/>
            <person name="De Silva N."/>
        </authorList>
    </citation>
    <scope>NUCLEOTIDE SEQUENCE</scope>
</reference>
<dbReference type="PROSITE" id="PS50181">
    <property type="entry name" value="FBOX"/>
    <property type="match status" value="1"/>
</dbReference>
<dbReference type="SUPFAM" id="SSF81383">
    <property type="entry name" value="F-box domain"/>
    <property type="match status" value="1"/>
</dbReference>
<evidence type="ECO:0000259" key="1">
    <source>
        <dbReference type="PROSITE" id="PS50181"/>
    </source>
</evidence>
<feature type="domain" description="F-box" evidence="1">
    <location>
        <begin position="1"/>
        <end position="44"/>
    </location>
</feature>
<dbReference type="WBParaSite" id="SVE_0083900.1">
    <property type="protein sequence ID" value="SVE_0083900.1"/>
    <property type="gene ID" value="SVE_0083900"/>
</dbReference>
<dbReference type="Proteomes" id="UP000035680">
    <property type="component" value="Unassembled WGS sequence"/>
</dbReference>
<protein>
    <submittedName>
        <fullName evidence="3">F-box domain-containing protein</fullName>
    </submittedName>
</protein>
<evidence type="ECO:0000313" key="2">
    <source>
        <dbReference type="Proteomes" id="UP000035680"/>
    </source>
</evidence>
<organism evidence="2 3">
    <name type="scientific">Strongyloides venezuelensis</name>
    <name type="common">Threadworm</name>
    <dbReference type="NCBI Taxonomy" id="75913"/>
    <lineage>
        <taxon>Eukaryota</taxon>
        <taxon>Metazoa</taxon>
        <taxon>Ecdysozoa</taxon>
        <taxon>Nematoda</taxon>
        <taxon>Chromadorea</taxon>
        <taxon>Rhabditida</taxon>
        <taxon>Tylenchina</taxon>
        <taxon>Panagrolaimomorpha</taxon>
        <taxon>Strongyloidoidea</taxon>
        <taxon>Strongyloididae</taxon>
        <taxon>Strongyloides</taxon>
    </lineage>
</organism>
<dbReference type="InterPro" id="IPR036047">
    <property type="entry name" value="F-box-like_dom_sf"/>
</dbReference>
<keyword evidence="2" id="KW-1185">Reference proteome</keyword>
<reference evidence="3" key="2">
    <citation type="submission" date="2015-08" db="UniProtKB">
        <authorList>
            <consortium name="WormBaseParasite"/>
        </authorList>
    </citation>
    <scope>IDENTIFICATION</scope>
</reference>
<name>A0A0K0EWD9_STRVS</name>
<accession>A0A0K0EWD9</accession>
<evidence type="ECO:0000313" key="3">
    <source>
        <dbReference type="WBParaSite" id="SVE_0083900.1"/>
    </source>
</evidence>
<sequence length="333" mass="39347">MDLLSLPPEILANIFSYIQWNELVNIKLCARKFNFIVKRYFKSMQKPKIIEIMFCNDYTHVDYIDRIVVLYKILKSNTNSSENNDESRSMRAFCLPSSKLDELHNFLQKVDLTSLNLVDISLDNHTEIIRIFGEYFHNPNRINSIYVTSTNCEKDLDNTLSFLENIQNVEHLELNLCFSNLNVPKDFIIPVRNSLNSIVIHEKANTVFVNSRMIEYIVENNPNLEEYNFFLNNFENYKMIIETVVRRKLSKRDNRCFHKSICLRFGISSYETFFELSNYDYSGNLPYNHSRISNLLFDNSIEVTFYNGYLECPVCGEFDSIEICGRTFFFEFN</sequence>
<dbReference type="InterPro" id="IPR001810">
    <property type="entry name" value="F-box_dom"/>
</dbReference>
<proteinExistence type="predicted"/>